<accession>A0A943UZ44</accession>
<dbReference type="AlphaFoldDB" id="A0A943UZ44"/>
<reference evidence="3" key="1">
    <citation type="submission" date="2021-02" db="EMBL/GenBank/DDBJ databases">
        <title>Infant gut strain persistence is associated with maternal origin, phylogeny, and functional potential including surface adhesion and iron acquisition.</title>
        <authorList>
            <person name="Lou Y.C."/>
        </authorList>
    </citation>
    <scope>NUCLEOTIDE SEQUENCE</scope>
    <source>
        <strain evidence="3">L2_039_000G1_dasL2_039_000G1_concoct_11</strain>
    </source>
</reference>
<evidence type="ECO:0000256" key="1">
    <source>
        <dbReference type="SAM" id="MobiDB-lite"/>
    </source>
</evidence>
<feature type="transmembrane region" description="Helical" evidence="2">
    <location>
        <begin position="235"/>
        <end position="255"/>
    </location>
</feature>
<evidence type="ECO:0000313" key="3">
    <source>
        <dbReference type="EMBL" id="MBS6941348.1"/>
    </source>
</evidence>
<protein>
    <submittedName>
        <fullName evidence="3">Helix-turn-helix domain-containing protein</fullName>
    </submittedName>
</protein>
<evidence type="ECO:0000256" key="2">
    <source>
        <dbReference type="SAM" id="Phobius"/>
    </source>
</evidence>
<feature type="compositionally biased region" description="Low complexity" evidence="1">
    <location>
        <begin position="413"/>
        <end position="431"/>
    </location>
</feature>
<dbReference type="GO" id="GO:0003677">
    <property type="term" value="F:DNA binding"/>
    <property type="evidence" value="ECO:0007669"/>
    <property type="project" value="InterPro"/>
</dbReference>
<evidence type="ECO:0000313" key="4">
    <source>
        <dbReference type="Proteomes" id="UP000727506"/>
    </source>
</evidence>
<dbReference type="Proteomes" id="UP000727506">
    <property type="component" value="Unassembled WGS sequence"/>
</dbReference>
<dbReference type="InterPro" id="IPR010982">
    <property type="entry name" value="Lambda_DNA-bd_dom_sf"/>
</dbReference>
<feature type="region of interest" description="Disordered" evidence="1">
    <location>
        <begin position="270"/>
        <end position="303"/>
    </location>
</feature>
<dbReference type="PANTHER" id="PTHR34475">
    <property type="match status" value="1"/>
</dbReference>
<feature type="region of interest" description="Disordered" evidence="1">
    <location>
        <begin position="171"/>
        <end position="214"/>
    </location>
</feature>
<proteinExistence type="predicted"/>
<keyword evidence="2" id="KW-0812">Transmembrane</keyword>
<dbReference type="EMBL" id="JAGZSV010000164">
    <property type="protein sequence ID" value="MBS6941348.1"/>
    <property type="molecule type" value="Genomic_DNA"/>
</dbReference>
<organism evidence="3 4">
    <name type="scientific">Slackia piriformis</name>
    <dbReference type="NCBI Taxonomy" id="626934"/>
    <lineage>
        <taxon>Bacteria</taxon>
        <taxon>Bacillati</taxon>
        <taxon>Actinomycetota</taxon>
        <taxon>Coriobacteriia</taxon>
        <taxon>Eggerthellales</taxon>
        <taxon>Eggerthellaceae</taxon>
        <taxon>Slackia</taxon>
    </lineage>
</organism>
<feature type="region of interest" description="Disordered" evidence="1">
    <location>
        <begin position="411"/>
        <end position="431"/>
    </location>
</feature>
<gene>
    <name evidence="3" type="ORF">KH142_07740</name>
</gene>
<comment type="caution">
    <text evidence="3">The sequence shown here is derived from an EMBL/GenBank/DDBJ whole genome shotgun (WGS) entry which is preliminary data.</text>
</comment>
<name>A0A943UZ44_9ACTN</name>
<dbReference type="Gene3D" id="1.10.260.40">
    <property type="entry name" value="lambda repressor-like DNA-binding domains"/>
    <property type="match status" value="1"/>
</dbReference>
<feature type="compositionally biased region" description="Low complexity" evidence="1">
    <location>
        <begin position="279"/>
        <end position="303"/>
    </location>
</feature>
<dbReference type="Pfam" id="PF13413">
    <property type="entry name" value="HTH_25"/>
    <property type="match status" value="1"/>
</dbReference>
<feature type="compositionally biased region" description="Basic and acidic residues" evidence="1">
    <location>
        <begin position="179"/>
        <end position="200"/>
    </location>
</feature>
<keyword evidence="2" id="KW-1133">Transmembrane helix</keyword>
<dbReference type="InterPro" id="IPR050400">
    <property type="entry name" value="Bact_Cytoskel_RodZ"/>
</dbReference>
<feature type="region of interest" description="Disordered" evidence="1">
    <location>
        <begin position="105"/>
        <end position="132"/>
    </location>
</feature>
<dbReference type="PANTHER" id="PTHR34475:SF1">
    <property type="entry name" value="CYTOSKELETON PROTEIN RODZ"/>
    <property type="match status" value="1"/>
</dbReference>
<keyword evidence="2" id="KW-0472">Membrane</keyword>
<sequence length="431" mass="45666">MKFGDVLRHAREQSGEDLVSVARRIRIRPDILERIEESDIDSMPPRGYSRNMINAYARYLGLNTTEVVKMYQNAQYRSQVEHARENIKPAGFDMPSSRRAAVLDRAHDDERGGTARRSAAPSGASASSRKSSNGFDDVLFDDIDAAIAPPKDSGNRIGAVHVGSYNAYGQGLSQRNARRSSDATRRIEPVDDVRRHDGRSTHRARRSSMPEEHYTNLYAAPKNIGVQTSGWRDKLPFVVAGIVVLLLVVVFAVWANGVGRAQDQEPAAAPLNITGLPGSSSSDDAASDASEGSATSDAAADAADAQKEADAAKAAAAAPTKTVMAYDIPEGVTTYFEVYLDGKYVDGGDVTGPKTGSFDVTGAFEFRVTPPDGVTLTQDGVQVPLEAGSSGIASVEVDFADVLAKWSEEHAAAADGATDASGDSSAAGDAA</sequence>
<feature type="compositionally biased region" description="Low complexity" evidence="1">
    <location>
        <begin position="115"/>
        <end position="132"/>
    </location>
</feature>